<dbReference type="Gene3D" id="3.40.30.10">
    <property type="entry name" value="Glutaredoxin"/>
    <property type="match status" value="1"/>
</dbReference>
<feature type="domain" description="GST N-terminal" evidence="2">
    <location>
        <begin position="7"/>
        <end position="86"/>
    </location>
</feature>
<reference evidence="4" key="1">
    <citation type="journal article" date="2021" name="Nat. Commun.">
        <title>Genetic determinants of endophytism in the Arabidopsis root mycobiome.</title>
        <authorList>
            <person name="Mesny F."/>
            <person name="Miyauchi S."/>
            <person name="Thiergart T."/>
            <person name="Pickel B."/>
            <person name="Atanasova L."/>
            <person name="Karlsson M."/>
            <person name="Huettel B."/>
            <person name="Barry K.W."/>
            <person name="Haridas S."/>
            <person name="Chen C."/>
            <person name="Bauer D."/>
            <person name="Andreopoulos W."/>
            <person name="Pangilinan J."/>
            <person name="LaButti K."/>
            <person name="Riley R."/>
            <person name="Lipzen A."/>
            <person name="Clum A."/>
            <person name="Drula E."/>
            <person name="Henrissat B."/>
            <person name="Kohler A."/>
            <person name="Grigoriev I.V."/>
            <person name="Martin F.M."/>
            <person name="Hacquard S."/>
        </authorList>
    </citation>
    <scope>NUCLEOTIDE SEQUENCE</scope>
    <source>
        <strain evidence="4">MPI-SDFR-AT-0068</strain>
    </source>
</reference>
<dbReference type="PROSITE" id="PS50405">
    <property type="entry name" value="GST_CTER"/>
    <property type="match status" value="1"/>
</dbReference>
<name>A0A8K0S4L2_9HYPO</name>
<dbReference type="InterPro" id="IPR040079">
    <property type="entry name" value="Glutathione_S-Trfase"/>
</dbReference>
<evidence type="ECO:0000256" key="1">
    <source>
        <dbReference type="ARBA" id="ARBA00007409"/>
    </source>
</evidence>
<feature type="domain" description="GST C-terminal" evidence="3">
    <location>
        <begin position="96"/>
        <end position="234"/>
    </location>
</feature>
<evidence type="ECO:0000313" key="4">
    <source>
        <dbReference type="EMBL" id="KAH7256216.1"/>
    </source>
</evidence>
<dbReference type="GO" id="GO:0005737">
    <property type="term" value="C:cytoplasm"/>
    <property type="evidence" value="ECO:0007669"/>
    <property type="project" value="TreeGrafter"/>
</dbReference>
<protein>
    <submittedName>
        <fullName evidence="4">Thioredoxin-like protein</fullName>
    </submittedName>
</protein>
<dbReference type="InterPro" id="IPR010987">
    <property type="entry name" value="Glutathione-S-Trfase_C-like"/>
</dbReference>
<accession>A0A8K0S4L2</accession>
<organism evidence="4 5">
    <name type="scientific">Fusarium tricinctum</name>
    <dbReference type="NCBI Taxonomy" id="61284"/>
    <lineage>
        <taxon>Eukaryota</taxon>
        <taxon>Fungi</taxon>
        <taxon>Dikarya</taxon>
        <taxon>Ascomycota</taxon>
        <taxon>Pezizomycotina</taxon>
        <taxon>Sordariomycetes</taxon>
        <taxon>Hypocreomycetidae</taxon>
        <taxon>Hypocreales</taxon>
        <taxon>Nectriaceae</taxon>
        <taxon>Fusarium</taxon>
        <taxon>Fusarium tricinctum species complex</taxon>
    </lineage>
</organism>
<evidence type="ECO:0000313" key="5">
    <source>
        <dbReference type="Proteomes" id="UP000813427"/>
    </source>
</evidence>
<evidence type="ECO:0000259" key="3">
    <source>
        <dbReference type="PROSITE" id="PS50405"/>
    </source>
</evidence>
<dbReference type="PROSITE" id="PS51354">
    <property type="entry name" value="GLUTAREDOXIN_2"/>
    <property type="match status" value="1"/>
</dbReference>
<dbReference type="CDD" id="cd00299">
    <property type="entry name" value="GST_C_family"/>
    <property type="match status" value="1"/>
</dbReference>
<dbReference type="SUPFAM" id="SSF47616">
    <property type="entry name" value="GST C-terminal domain-like"/>
    <property type="match status" value="1"/>
</dbReference>
<dbReference type="OrthoDB" id="202840at2759"/>
<dbReference type="Pfam" id="PF13409">
    <property type="entry name" value="GST_N_2"/>
    <property type="match status" value="1"/>
</dbReference>
<sequence>MGSQPQADITLYTNHRCPFAHRAHITLQELGLPFKEEIIDLDTPRSPEYLQINPRGLVPTIIHNGETITESAIVSQFLVDAYPNNTLLPASSDRNGALVRARISFFADTYSTKVQPHITRAIYRAKTDDEVNQAADDALAAIVKEVEPLLKNAAPFFGGSDKLTFAEALTAPFVIRLLSLSKHGALPTNLISRLEHETPNFHRWAQAIGKNASVLKIYDEDQIVQGTKKKRAQLQAQAQAQAS</sequence>
<dbReference type="InterPro" id="IPR004045">
    <property type="entry name" value="Glutathione_S-Trfase_N"/>
</dbReference>
<dbReference type="SFLD" id="SFLDG00358">
    <property type="entry name" value="Main_(cytGST)"/>
    <property type="match status" value="1"/>
</dbReference>
<proteinExistence type="inferred from homology"/>
<keyword evidence="5" id="KW-1185">Reference proteome</keyword>
<dbReference type="PANTHER" id="PTHR43968:SF8">
    <property type="entry name" value="S-TRANSFERASE, PUTATIVE (AFU_ORTHOLOGUE AFUA_2G00590)-RELATED"/>
    <property type="match status" value="1"/>
</dbReference>
<dbReference type="PROSITE" id="PS50404">
    <property type="entry name" value="GST_NTER"/>
    <property type="match status" value="1"/>
</dbReference>
<dbReference type="SFLD" id="SFLDS00019">
    <property type="entry name" value="Glutathione_Transferase_(cytos"/>
    <property type="match status" value="1"/>
</dbReference>
<comment type="similarity">
    <text evidence="1">Belongs to the GST superfamily.</text>
</comment>
<evidence type="ECO:0000259" key="2">
    <source>
        <dbReference type="PROSITE" id="PS50404"/>
    </source>
</evidence>
<gene>
    <name evidence="4" type="ORF">BKA59DRAFT_490352</name>
</gene>
<dbReference type="Gene3D" id="1.20.1050.10">
    <property type="match status" value="1"/>
</dbReference>
<comment type="caution">
    <text evidence="4">The sequence shown here is derived from an EMBL/GenBank/DDBJ whole genome shotgun (WGS) entry which is preliminary data.</text>
</comment>
<dbReference type="EMBL" id="JAGPXF010000002">
    <property type="protein sequence ID" value="KAH7256216.1"/>
    <property type="molecule type" value="Genomic_DNA"/>
</dbReference>
<dbReference type="Proteomes" id="UP000813427">
    <property type="component" value="Unassembled WGS sequence"/>
</dbReference>
<dbReference type="CDD" id="cd00570">
    <property type="entry name" value="GST_N_family"/>
    <property type="match status" value="1"/>
</dbReference>
<dbReference type="InterPro" id="IPR050983">
    <property type="entry name" value="GST_Omega/HSP26"/>
</dbReference>
<dbReference type="PANTHER" id="PTHR43968">
    <property type="match status" value="1"/>
</dbReference>
<dbReference type="AlphaFoldDB" id="A0A8K0S4L2"/>
<dbReference type="InterPro" id="IPR036249">
    <property type="entry name" value="Thioredoxin-like_sf"/>
</dbReference>
<dbReference type="SUPFAM" id="SSF52833">
    <property type="entry name" value="Thioredoxin-like"/>
    <property type="match status" value="1"/>
</dbReference>
<dbReference type="InterPro" id="IPR036282">
    <property type="entry name" value="Glutathione-S-Trfase_C_sf"/>
</dbReference>